<proteinExistence type="predicted"/>
<comment type="caution">
    <text evidence="2">The sequence shown here is derived from an EMBL/GenBank/DDBJ whole genome shotgun (WGS) entry which is preliminary data.</text>
</comment>
<keyword evidence="3" id="KW-1185">Reference proteome</keyword>
<name>A0ABU0E6F1_9FIRM</name>
<keyword evidence="1" id="KW-1133">Transmembrane helix</keyword>
<keyword evidence="1" id="KW-0472">Membrane</keyword>
<evidence type="ECO:0000256" key="1">
    <source>
        <dbReference type="SAM" id="Phobius"/>
    </source>
</evidence>
<organism evidence="2 3">
    <name type="scientific">Breznakia pachnodae</name>
    <dbReference type="NCBI Taxonomy" id="265178"/>
    <lineage>
        <taxon>Bacteria</taxon>
        <taxon>Bacillati</taxon>
        <taxon>Bacillota</taxon>
        <taxon>Erysipelotrichia</taxon>
        <taxon>Erysipelotrichales</taxon>
        <taxon>Erysipelotrichaceae</taxon>
        <taxon>Breznakia</taxon>
    </lineage>
</organism>
<reference evidence="2 3" key="1">
    <citation type="submission" date="2023-07" db="EMBL/GenBank/DDBJ databases">
        <title>Genomic Encyclopedia of Type Strains, Phase IV (KMG-IV): sequencing the most valuable type-strain genomes for metagenomic binning, comparative biology and taxonomic classification.</title>
        <authorList>
            <person name="Goeker M."/>
        </authorList>
    </citation>
    <scope>NUCLEOTIDE SEQUENCE [LARGE SCALE GENOMIC DNA]</scope>
    <source>
        <strain evidence="2 3">DSM 16784</strain>
    </source>
</reference>
<protein>
    <submittedName>
        <fullName evidence="2">Magnesium-transporting ATPase (P-type)</fullName>
    </submittedName>
</protein>
<dbReference type="Proteomes" id="UP001230220">
    <property type="component" value="Unassembled WGS sequence"/>
</dbReference>
<evidence type="ECO:0000313" key="3">
    <source>
        <dbReference type="Proteomes" id="UP001230220"/>
    </source>
</evidence>
<accession>A0ABU0E6F1</accession>
<gene>
    <name evidence="2" type="ORF">J2S15_003246</name>
</gene>
<evidence type="ECO:0000313" key="2">
    <source>
        <dbReference type="EMBL" id="MDQ0362492.1"/>
    </source>
</evidence>
<sequence>MYSYLFFITLADVTAKSPETTLFNADTIMSLIGTIGVGSIIATILSYFLNHKSSITDVDIKKLNFYKYIAFSCIYDSFFEKRVCKQQTC</sequence>
<feature type="transmembrane region" description="Helical" evidence="1">
    <location>
        <begin position="31"/>
        <end position="49"/>
    </location>
</feature>
<dbReference type="RefSeq" id="WP_307410162.1">
    <property type="nucleotide sequence ID" value="NZ_JAUSUR010000007.1"/>
</dbReference>
<dbReference type="EMBL" id="JAUSUR010000007">
    <property type="protein sequence ID" value="MDQ0362492.1"/>
    <property type="molecule type" value="Genomic_DNA"/>
</dbReference>
<keyword evidence="1" id="KW-0812">Transmembrane</keyword>